<dbReference type="Proteomes" id="UP001597262">
    <property type="component" value="Unassembled WGS sequence"/>
</dbReference>
<feature type="region of interest" description="Disordered" evidence="7">
    <location>
        <begin position="202"/>
        <end position="226"/>
    </location>
</feature>
<dbReference type="InterPro" id="IPR020846">
    <property type="entry name" value="MFS_dom"/>
</dbReference>
<feature type="transmembrane region" description="Helical" evidence="8">
    <location>
        <begin position="103"/>
        <end position="123"/>
    </location>
</feature>
<keyword evidence="6 8" id="KW-0472">Membrane</keyword>
<dbReference type="PANTHER" id="PTHR43266">
    <property type="entry name" value="MACROLIDE-EFFLUX PROTEIN"/>
    <property type="match status" value="1"/>
</dbReference>
<dbReference type="InterPro" id="IPR011701">
    <property type="entry name" value="MFS"/>
</dbReference>
<feature type="transmembrane region" description="Helical" evidence="8">
    <location>
        <begin position="172"/>
        <end position="191"/>
    </location>
</feature>
<feature type="transmembrane region" description="Helical" evidence="8">
    <location>
        <begin position="375"/>
        <end position="397"/>
    </location>
</feature>
<dbReference type="PANTHER" id="PTHR43266:SF10">
    <property type="entry name" value="BACILYSIN EXPORTER BACE-RELATED"/>
    <property type="match status" value="1"/>
</dbReference>
<evidence type="ECO:0000256" key="7">
    <source>
        <dbReference type="SAM" id="MobiDB-lite"/>
    </source>
</evidence>
<evidence type="ECO:0000256" key="8">
    <source>
        <dbReference type="SAM" id="Phobius"/>
    </source>
</evidence>
<protein>
    <submittedName>
        <fullName evidence="10">MFS transporter</fullName>
    </submittedName>
</protein>
<keyword evidence="11" id="KW-1185">Reference proteome</keyword>
<feature type="transmembrane region" description="Helical" evidence="8">
    <location>
        <begin position="247"/>
        <end position="270"/>
    </location>
</feature>
<feature type="transmembrane region" description="Helical" evidence="8">
    <location>
        <begin position="334"/>
        <end position="354"/>
    </location>
</feature>
<feature type="compositionally biased region" description="Polar residues" evidence="7">
    <location>
        <begin position="206"/>
        <end position="216"/>
    </location>
</feature>
<dbReference type="Gene3D" id="1.20.1250.20">
    <property type="entry name" value="MFS general substrate transporter like domains"/>
    <property type="match status" value="1"/>
</dbReference>
<keyword evidence="4 8" id="KW-0812">Transmembrane</keyword>
<keyword evidence="2" id="KW-0813">Transport</keyword>
<comment type="caution">
    <text evidence="10">The sequence shown here is derived from an EMBL/GenBank/DDBJ whole genome shotgun (WGS) entry which is preliminary data.</text>
</comment>
<proteinExistence type="predicted"/>
<sequence>MKSTIITLREEKRYRTLFTAGLVNGIGDRFSQVAVLGLLLSLTGSGFAVGITFAIRLFPFLIFGPLGGMIADRFSKKSIMIFTDLIRIFFALVPLLVRTPADIWMIYVSSFFMSAGEAFYAPARMSVIPRLVKNENLLAVNSLEQAKVGFVLIGGSVTGGIVSAVIGGQVSFVLNALSFLVSALLLMRLHLHGELPYEDVPEAANTRPQEIETSGSGKEAAKNKGESTAPLFRDTLQQFREVLTGSLFLRMMVVVFAVWPIGDGIFNILISVYAAQVFHMGDLGIGMLYGALGVGMIAGSGWSGRMSRHLKTAAVLALLLEGCLQAVISQSPSFILLILLLMVSSTCTSIGNACNETVLMTIVPTPLQGRFFGMLATLQNTVIGISMFVSGFLLELISPRTLGLTGGILFTLIGLSVTLLMFRFRRQGKGDLLEE</sequence>
<feature type="domain" description="Major facilitator superfamily (MFS) profile" evidence="9">
    <location>
        <begin position="1"/>
        <end position="429"/>
    </location>
</feature>
<dbReference type="RefSeq" id="WP_379319180.1">
    <property type="nucleotide sequence ID" value="NZ_JBHTLM010000006.1"/>
</dbReference>
<reference evidence="11" key="1">
    <citation type="journal article" date="2019" name="Int. J. Syst. Evol. Microbiol.">
        <title>The Global Catalogue of Microorganisms (GCM) 10K type strain sequencing project: providing services to taxonomists for standard genome sequencing and annotation.</title>
        <authorList>
            <consortium name="The Broad Institute Genomics Platform"/>
            <consortium name="The Broad Institute Genome Sequencing Center for Infectious Disease"/>
            <person name="Wu L."/>
            <person name="Ma J."/>
        </authorList>
    </citation>
    <scope>NUCLEOTIDE SEQUENCE [LARGE SCALE GENOMIC DNA]</scope>
    <source>
        <strain evidence="11">CCUG 59189</strain>
    </source>
</reference>
<accession>A0ABW3RX51</accession>
<feature type="transmembrane region" description="Helical" evidence="8">
    <location>
        <begin position="276"/>
        <end position="298"/>
    </location>
</feature>
<feature type="transmembrane region" description="Helical" evidence="8">
    <location>
        <begin position="79"/>
        <end position="97"/>
    </location>
</feature>
<dbReference type="Pfam" id="PF07690">
    <property type="entry name" value="MFS_1"/>
    <property type="match status" value="1"/>
</dbReference>
<evidence type="ECO:0000313" key="11">
    <source>
        <dbReference type="Proteomes" id="UP001597262"/>
    </source>
</evidence>
<evidence type="ECO:0000256" key="2">
    <source>
        <dbReference type="ARBA" id="ARBA00022448"/>
    </source>
</evidence>
<name>A0ABW3RX51_9BACL</name>
<feature type="transmembrane region" description="Helical" evidence="8">
    <location>
        <begin position="403"/>
        <end position="422"/>
    </location>
</feature>
<evidence type="ECO:0000256" key="3">
    <source>
        <dbReference type="ARBA" id="ARBA00022475"/>
    </source>
</evidence>
<evidence type="ECO:0000256" key="6">
    <source>
        <dbReference type="ARBA" id="ARBA00023136"/>
    </source>
</evidence>
<evidence type="ECO:0000313" key="10">
    <source>
        <dbReference type="EMBL" id="MFD1176731.1"/>
    </source>
</evidence>
<organism evidence="10 11">
    <name type="scientific">Paenibacillus puldeungensis</name>
    <dbReference type="NCBI Taxonomy" id="696536"/>
    <lineage>
        <taxon>Bacteria</taxon>
        <taxon>Bacillati</taxon>
        <taxon>Bacillota</taxon>
        <taxon>Bacilli</taxon>
        <taxon>Bacillales</taxon>
        <taxon>Paenibacillaceae</taxon>
        <taxon>Paenibacillus</taxon>
    </lineage>
</organism>
<gene>
    <name evidence="10" type="ORF">ACFQ3W_10530</name>
</gene>
<evidence type="ECO:0000259" key="9">
    <source>
        <dbReference type="PROSITE" id="PS50850"/>
    </source>
</evidence>
<dbReference type="PROSITE" id="PS50850">
    <property type="entry name" value="MFS"/>
    <property type="match status" value="1"/>
</dbReference>
<comment type="subcellular location">
    <subcellularLocation>
        <location evidence="1">Cell membrane</location>
        <topology evidence="1">Multi-pass membrane protein</topology>
    </subcellularLocation>
</comment>
<keyword evidence="5 8" id="KW-1133">Transmembrane helix</keyword>
<dbReference type="SUPFAM" id="SSF103473">
    <property type="entry name" value="MFS general substrate transporter"/>
    <property type="match status" value="1"/>
</dbReference>
<feature type="transmembrane region" description="Helical" evidence="8">
    <location>
        <begin position="148"/>
        <end position="166"/>
    </location>
</feature>
<feature type="transmembrane region" description="Helical" evidence="8">
    <location>
        <begin position="33"/>
        <end position="58"/>
    </location>
</feature>
<dbReference type="InterPro" id="IPR036259">
    <property type="entry name" value="MFS_trans_sf"/>
</dbReference>
<dbReference type="EMBL" id="JBHTLM010000006">
    <property type="protein sequence ID" value="MFD1176731.1"/>
    <property type="molecule type" value="Genomic_DNA"/>
</dbReference>
<evidence type="ECO:0000256" key="4">
    <source>
        <dbReference type="ARBA" id="ARBA00022692"/>
    </source>
</evidence>
<evidence type="ECO:0000256" key="5">
    <source>
        <dbReference type="ARBA" id="ARBA00022989"/>
    </source>
</evidence>
<evidence type="ECO:0000256" key="1">
    <source>
        <dbReference type="ARBA" id="ARBA00004651"/>
    </source>
</evidence>
<keyword evidence="3" id="KW-1003">Cell membrane</keyword>
<dbReference type="CDD" id="cd06173">
    <property type="entry name" value="MFS_MefA_like"/>
    <property type="match status" value="1"/>
</dbReference>